<organism evidence="1 2">
    <name type="scientific">Caballeronia pedi</name>
    <dbReference type="NCBI Taxonomy" id="1777141"/>
    <lineage>
        <taxon>Bacteria</taxon>
        <taxon>Pseudomonadati</taxon>
        <taxon>Pseudomonadota</taxon>
        <taxon>Betaproteobacteria</taxon>
        <taxon>Burkholderiales</taxon>
        <taxon>Burkholderiaceae</taxon>
        <taxon>Caballeronia</taxon>
    </lineage>
</organism>
<dbReference type="Proteomes" id="UP000054911">
    <property type="component" value="Unassembled WGS sequence"/>
</dbReference>
<reference evidence="1" key="1">
    <citation type="submission" date="2016-01" db="EMBL/GenBank/DDBJ databases">
        <authorList>
            <person name="Peeters C."/>
        </authorList>
    </citation>
    <scope>NUCLEOTIDE SEQUENCE [LARGE SCALE GENOMIC DNA]</scope>
    <source>
        <strain evidence="1">LMG 29323</strain>
    </source>
</reference>
<dbReference type="EMBL" id="FCOE02000047">
    <property type="protein sequence ID" value="SAK97512.1"/>
    <property type="molecule type" value="Genomic_DNA"/>
</dbReference>
<evidence type="ECO:0000313" key="2">
    <source>
        <dbReference type="Proteomes" id="UP000054911"/>
    </source>
</evidence>
<dbReference type="RefSeq" id="WP_143328208.1">
    <property type="nucleotide sequence ID" value="NZ_FCOE02000047.1"/>
</dbReference>
<dbReference type="OrthoDB" id="9103591at2"/>
<name>A0A158DSB6_9BURK</name>
<gene>
    <name evidence="1" type="ORF">AWB80_07367</name>
</gene>
<dbReference type="AlphaFoldDB" id="A0A158DSB6"/>
<sequence length="104" mass="11402">MSQLSDTPVPPRFPSELGASTAWQLSDGRNLTLFVVDSSVPLYNAVLGSLRSFANSDQVTAFVARLNAAPGEDPTQPAWQGVFETGFEQSVDGSRNKRWCLRER</sequence>
<evidence type="ECO:0000313" key="1">
    <source>
        <dbReference type="EMBL" id="SAK97512.1"/>
    </source>
</evidence>
<proteinExistence type="predicted"/>
<keyword evidence="2" id="KW-1185">Reference proteome</keyword>
<protein>
    <submittedName>
        <fullName evidence="1">Uncharacterized protein</fullName>
    </submittedName>
</protein>
<comment type="caution">
    <text evidence="1">The sequence shown here is derived from an EMBL/GenBank/DDBJ whole genome shotgun (WGS) entry which is preliminary data.</text>
</comment>
<accession>A0A158DSB6</accession>